<dbReference type="EMBL" id="BMPE01000021">
    <property type="protein sequence ID" value="GGL15949.1"/>
    <property type="molecule type" value="Genomic_DNA"/>
</dbReference>
<reference evidence="2" key="1">
    <citation type="journal article" date="2019" name="Int. J. Syst. Evol. Microbiol.">
        <title>The Global Catalogue of Microorganisms (GCM) 10K type strain sequencing project: providing services to taxonomists for standard genome sequencing and annotation.</title>
        <authorList>
            <consortium name="The Broad Institute Genomics Platform"/>
            <consortium name="The Broad Institute Genome Sequencing Center for Infectious Disease"/>
            <person name="Wu L."/>
            <person name="Ma J."/>
        </authorList>
    </citation>
    <scope>NUCLEOTIDE SEQUENCE [LARGE SCALE GENOMIC DNA]</scope>
    <source>
        <strain evidence="2">JCM 19173</strain>
    </source>
</reference>
<protein>
    <recommendedName>
        <fullName evidence="3">Gp5/Type VI secretion system Vgr protein OB-fold domain-containing protein</fullName>
    </recommendedName>
</protein>
<evidence type="ECO:0000313" key="2">
    <source>
        <dbReference type="Proteomes" id="UP000604341"/>
    </source>
</evidence>
<evidence type="ECO:0000313" key="1">
    <source>
        <dbReference type="EMBL" id="GGL15949.1"/>
    </source>
</evidence>
<dbReference type="RefSeq" id="WP_189070611.1">
    <property type="nucleotide sequence ID" value="NZ_BMPE01000021.1"/>
</dbReference>
<proteinExistence type="predicted"/>
<accession>A0ABQ2FQ59</accession>
<evidence type="ECO:0008006" key="3">
    <source>
        <dbReference type="Google" id="ProtNLM"/>
    </source>
</evidence>
<comment type="caution">
    <text evidence="1">The sequence shown here is derived from an EMBL/GenBank/DDBJ whole genome shotgun (WGS) entry which is preliminary data.</text>
</comment>
<sequence length="471" mass="50098">MAVISAAGVPCGAPSSFTLPLTGRPWADLTLAQPGAPFAVGDRVQVAVQDGPTFTLTVERIGPRGGFARVRLVGGTGGLSQDIEARYYRAIPAATVVREILADCGETPGDINLPGTLAAWVRAAGPAHEALRALMMRFPERVWRMDPDGRVHVEAPGWPDAPGAVAVETEDAAAGTFTVAFTPGLLPGMRVTLARGDELLAKRVTRVTHALDEVYGYPRPQVQQRTVIGTGDGQDQGVTGLEQAVQRAVRWVDYLALYEAEVIRDHGNHELDLRPMHPLLPEMTRVRLVQPLPGARVKLKAGGVVVLSFQAGDPSRPVALHYGACELELLEVSTGRGQVIRVDDDRGQVSPEDKLYQRPHVRVQDAAGQIVELWAQPGKERITVRDKAGQQLELNAAPGQERVTLRDQAGQLLDLNPVTGTVNVTAITTVNVTATSVNLGGPGGSPVARVGDSVNLQTGQIVSGSPTVRAT</sequence>
<dbReference type="Proteomes" id="UP000604341">
    <property type="component" value="Unassembled WGS sequence"/>
</dbReference>
<keyword evidence="2" id="KW-1185">Reference proteome</keyword>
<gene>
    <name evidence="1" type="ORF">GCM10010844_38550</name>
</gene>
<organism evidence="1 2">
    <name type="scientific">Deinococcus radiotolerans</name>
    <dbReference type="NCBI Taxonomy" id="1309407"/>
    <lineage>
        <taxon>Bacteria</taxon>
        <taxon>Thermotogati</taxon>
        <taxon>Deinococcota</taxon>
        <taxon>Deinococci</taxon>
        <taxon>Deinococcales</taxon>
        <taxon>Deinococcaceae</taxon>
        <taxon>Deinococcus</taxon>
    </lineage>
</organism>
<name>A0ABQ2FQ59_9DEIO</name>